<dbReference type="Gene3D" id="1.10.8.80">
    <property type="entry name" value="Magnesium chelatase subunit I, C-Terminal domain"/>
    <property type="match status" value="1"/>
</dbReference>
<dbReference type="PANTHER" id="PTHR42759:SF1">
    <property type="entry name" value="MAGNESIUM-CHELATASE SUBUNIT CHLD"/>
    <property type="match status" value="1"/>
</dbReference>
<keyword evidence="4" id="KW-1185">Reference proteome</keyword>
<organism evidence="3 4">
    <name type="scientific">Pyxidicoccus parkwayensis</name>
    <dbReference type="NCBI Taxonomy" id="2813578"/>
    <lineage>
        <taxon>Bacteria</taxon>
        <taxon>Pseudomonadati</taxon>
        <taxon>Myxococcota</taxon>
        <taxon>Myxococcia</taxon>
        <taxon>Myxococcales</taxon>
        <taxon>Cystobacterineae</taxon>
        <taxon>Myxococcaceae</taxon>
        <taxon>Pyxidicoccus</taxon>
    </lineage>
</organism>
<protein>
    <submittedName>
        <fullName evidence="3">AAA family ATPase</fullName>
    </submittedName>
</protein>
<dbReference type="InterPro" id="IPR027417">
    <property type="entry name" value="P-loop_NTPase"/>
</dbReference>
<reference evidence="3 4" key="1">
    <citation type="submission" date="2021-02" db="EMBL/GenBank/DDBJ databases">
        <title>De Novo genome assembly of isolated myxobacteria.</title>
        <authorList>
            <person name="Stevens D.C."/>
        </authorList>
    </citation>
    <scope>NUCLEOTIDE SEQUENCE [LARGE SCALE GENOMIC DNA]</scope>
    <source>
        <strain evidence="4">SCPEA02</strain>
    </source>
</reference>
<dbReference type="Pfam" id="PF07726">
    <property type="entry name" value="AAA_3"/>
    <property type="match status" value="1"/>
</dbReference>
<dbReference type="InterPro" id="IPR011703">
    <property type="entry name" value="ATPase_AAA-3"/>
</dbReference>
<sequence>MANQDWVTRLLTGRASADKGLNVHLSERDGGSLHDKMRQAYWWITNNAVICPYYDLEFGQAASLKTPAGDEVHLPEDTSYSSFVLIPLLTLFTCRRALLVGGPGRGKTTSAVLMALLSGMARDEVHRGIQRGHPQLSIADLLGAPLPSDMLKAEDLSAVKVSWRKWIGQRVKIIDEYNRIPTKTQSALLSLMAEGYAEMMDQYVYAGRSSWFLTANDDQGGGTFQVIEALKDRIDVVVRAVPFNSGFMDQLLQRLEADKSPEELLPKEVVFTPGELERAYASILEVEVPKAVLERIAFFLGQLDFCRMASPRFEFKHKDTLKLAGQTVAAVCNEQCPLDKKEHLCTQTENGVSVRAYQTILHFAKAMAFFRGHTQVELEDFRQIAPWVLHEKLVPNTRSAFFEVKGHRMLLQDRVAWIRNMFDMAMARFDLHQPVRNKVAALRAELDKGLSGVDLPTTEQRLASVTSLMNMLLTKRELSGPVYEDLIHLKSMYSRYRNYATWLKENPGGRV</sequence>
<evidence type="ECO:0000259" key="1">
    <source>
        <dbReference type="Pfam" id="PF07726"/>
    </source>
</evidence>
<proteinExistence type="predicted"/>
<dbReference type="Proteomes" id="UP000662747">
    <property type="component" value="Chromosome"/>
</dbReference>
<evidence type="ECO:0000259" key="2">
    <source>
        <dbReference type="Pfam" id="PF17863"/>
    </source>
</evidence>
<dbReference type="Gene3D" id="3.40.50.300">
    <property type="entry name" value="P-loop containing nucleotide triphosphate hydrolases"/>
    <property type="match status" value="1"/>
</dbReference>
<dbReference type="SUPFAM" id="SSF52540">
    <property type="entry name" value="P-loop containing nucleoside triphosphate hydrolases"/>
    <property type="match status" value="1"/>
</dbReference>
<name>A0ABX7NQE9_9BACT</name>
<dbReference type="EMBL" id="CP071090">
    <property type="protein sequence ID" value="QSQ21062.1"/>
    <property type="molecule type" value="Genomic_DNA"/>
</dbReference>
<dbReference type="Pfam" id="PF17863">
    <property type="entry name" value="AAA_lid_2"/>
    <property type="match status" value="1"/>
</dbReference>
<gene>
    <name evidence="3" type="ORF">JY651_38595</name>
</gene>
<evidence type="ECO:0000313" key="4">
    <source>
        <dbReference type="Proteomes" id="UP000662747"/>
    </source>
</evidence>
<dbReference type="InterPro" id="IPR050764">
    <property type="entry name" value="CbbQ/NirQ/NorQ/GpvN"/>
</dbReference>
<feature type="domain" description="ChlI/MoxR AAA lid" evidence="2">
    <location>
        <begin position="345"/>
        <end position="400"/>
    </location>
</feature>
<dbReference type="RefSeq" id="WP_206722641.1">
    <property type="nucleotide sequence ID" value="NZ_CP071090.1"/>
</dbReference>
<dbReference type="InterPro" id="IPR041628">
    <property type="entry name" value="ChlI/MoxR_AAA_lid"/>
</dbReference>
<dbReference type="PANTHER" id="PTHR42759">
    <property type="entry name" value="MOXR FAMILY PROTEIN"/>
    <property type="match status" value="1"/>
</dbReference>
<accession>A0ABX7NQE9</accession>
<feature type="domain" description="ATPase AAA-3" evidence="1">
    <location>
        <begin position="98"/>
        <end position="234"/>
    </location>
</feature>
<evidence type="ECO:0000313" key="3">
    <source>
        <dbReference type="EMBL" id="QSQ21062.1"/>
    </source>
</evidence>